<comment type="caution">
    <text evidence="1">The sequence shown here is derived from an EMBL/GenBank/DDBJ whole genome shotgun (WGS) entry which is preliminary data.</text>
</comment>
<dbReference type="EMBL" id="JAHBCL010000034">
    <property type="protein sequence ID" value="MBS7528249.1"/>
    <property type="molecule type" value="Genomic_DNA"/>
</dbReference>
<keyword evidence="2" id="KW-1185">Reference proteome</keyword>
<accession>A0ABS5PSV3</accession>
<gene>
    <name evidence="1" type="ORF">KHM83_16290</name>
</gene>
<evidence type="ECO:0008006" key="3">
    <source>
        <dbReference type="Google" id="ProtNLM"/>
    </source>
</evidence>
<sequence length="422" mass="49559">MRYKRKKSDSWFKLDNAGKLYPSIASSRVSTTFRITAVLKETVHAGHLQLALDAACKCYPVFNVRLRRGLFWYYFENVNEAPKVLNERYFPCNSIRLRHSHAMPFSLLYYKKRIHLEMSHAISDGAGAMVFFKCILKNYYRLSHHMTPIRKIQLVEGQDEDAFEKYYQPKLPNPRKVSRAFHFPFKLIEKGEYRITTGLFSYDGLKGCAAKYDTSPTKFLLMLLFETIQDYIESSNLSMREITPIIINMPVDLRGYYDSVTVRNFFISLTPQIDVRLGHYTREEILREIDHYLALNLNTKHLSQYIRRNFRNELFWHVRVIPLFIKNAIIPIVYNYYGESSYTTSLSNIGSVKMEAPYDTMIEHLELLPPPSEGNIIKATMISYKDITALSFGSLTEDRTIERLFFRKLREEGLHIKMETNY</sequence>
<name>A0ABS5PSV3_9FIRM</name>
<dbReference type="RefSeq" id="WP_213238110.1">
    <property type="nucleotide sequence ID" value="NZ_JAHBCL010000034.1"/>
</dbReference>
<organism evidence="1 2">
    <name type="scientific">Fusibacter paucivorans</name>
    <dbReference type="NCBI Taxonomy" id="76009"/>
    <lineage>
        <taxon>Bacteria</taxon>
        <taxon>Bacillati</taxon>
        <taxon>Bacillota</taxon>
        <taxon>Clostridia</taxon>
        <taxon>Eubacteriales</taxon>
        <taxon>Eubacteriales Family XII. Incertae Sedis</taxon>
        <taxon>Fusibacter</taxon>
    </lineage>
</organism>
<evidence type="ECO:0000313" key="1">
    <source>
        <dbReference type="EMBL" id="MBS7528249.1"/>
    </source>
</evidence>
<proteinExistence type="predicted"/>
<dbReference type="Proteomes" id="UP000746471">
    <property type="component" value="Unassembled WGS sequence"/>
</dbReference>
<protein>
    <recommendedName>
        <fullName evidence="3">Alcohol acetyltransferase</fullName>
    </recommendedName>
</protein>
<evidence type="ECO:0000313" key="2">
    <source>
        <dbReference type="Proteomes" id="UP000746471"/>
    </source>
</evidence>
<reference evidence="1 2" key="1">
    <citation type="submission" date="2021-05" db="EMBL/GenBank/DDBJ databases">
        <title>Fusibacter ferrireducens sp. nov., an anaerobic, sulfur- and Fe-reducing bacterium isolated from the mangrove sediment.</title>
        <authorList>
            <person name="Qiu D."/>
        </authorList>
    </citation>
    <scope>NUCLEOTIDE SEQUENCE [LARGE SCALE GENOMIC DNA]</scope>
    <source>
        <strain evidence="1 2">DSM 12116</strain>
    </source>
</reference>